<dbReference type="RefSeq" id="WP_009451609.1">
    <property type="nucleotide sequence ID" value="NZ_AMSI01000012.1"/>
</dbReference>
<reference evidence="3 4" key="1">
    <citation type="journal article" date="2012" name="J. Bacteriol.">
        <title>Genome Sequence of Nitratireductor indicus Type Strain C115.</title>
        <authorList>
            <person name="Lai Q."/>
            <person name="Li G."/>
            <person name="Yu Z."/>
            <person name="Shao Z."/>
        </authorList>
    </citation>
    <scope>NUCLEOTIDE SEQUENCE [LARGE SCALE GENOMIC DNA]</scope>
    <source>
        <strain evidence="3 4">C115</strain>
    </source>
</reference>
<protein>
    <recommendedName>
        <fullName evidence="2">DUF374 domain-containing protein</fullName>
    </recommendedName>
</protein>
<evidence type="ECO:0000256" key="1">
    <source>
        <dbReference type="SAM" id="MobiDB-lite"/>
    </source>
</evidence>
<proteinExistence type="predicted"/>
<dbReference type="InterPro" id="IPR007172">
    <property type="entry name" value="DUF374"/>
</dbReference>
<dbReference type="PATRIC" id="fig|1231190.3.peg.3523"/>
<dbReference type="Proteomes" id="UP000007374">
    <property type="component" value="Unassembled WGS sequence"/>
</dbReference>
<comment type="caution">
    <text evidence="3">The sequence shown here is derived from an EMBL/GenBank/DDBJ whole genome shotgun (WGS) entry which is preliminary data.</text>
</comment>
<dbReference type="AlphaFoldDB" id="K2NTS7"/>
<name>K2NTS7_9HYPH</name>
<feature type="domain" description="DUF374" evidence="2">
    <location>
        <begin position="96"/>
        <end position="168"/>
    </location>
</feature>
<dbReference type="OrthoDB" id="9810508at2"/>
<dbReference type="eggNOG" id="COG2121">
    <property type="taxonomic scope" value="Bacteria"/>
</dbReference>
<sequence>MDNKATAPSHAMSVERKKTGKRPLKELWRRIRKPLARSRVVKQLLATVMAWAVRFIDLTNPRVAGSHDLEAAISEYSPAIAALWHGQHLMGPAINPRKHRLVALFSRSADAELNALVAEKLGFGIVRGSGGRKGVHDHRKGGAQALIALKKTIERGCNVAMIADIPHGTPREAGLGIVTLARISGRPIVPVAIATSRRKVLERTWDKTTINLPFGKSAVVLGEPVLVPGDADQEELERKRVELTVSLNEATRQAYVLVDGK</sequence>
<dbReference type="Pfam" id="PF04028">
    <property type="entry name" value="DUF374"/>
    <property type="match status" value="1"/>
</dbReference>
<feature type="region of interest" description="Disordered" evidence="1">
    <location>
        <begin position="1"/>
        <end position="20"/>
    </location>
</feature>
<keyword evidence="4" id="KW-1185">Reference proteome</keyword>
<evidence type="ECO:0000313" key="3">
    <source>
        <dbReference type="EMBL" id="EKF41219.1"/>
    </source>
</evidence>
<dbReference type="CDD" id="cd07983">
    <property type="entry name" value="LPLAT_DUF374-like"/>
    <property type="match status" value="1"/>
</dbReference>
<evidence type="ECO:0000313" key="4">
    <source>
        <dbReference type="Proteomes" id="UP000007374"/>
    </source>
</evidence>
<dbReference type="STRING" id="721133.SAMN05216176_108181"/>
<organism evidence="3 4">
    <name type="scientific">Nitratireductor indicus C115</name>
    <dbReference type="NCBI Taxonomy" id="1231190"/>
    <lineage>
        <taxon>Bacteria</taxon>
        <taxon>Pseudomonadati</taxon>
        <taxon>Pseudomonadota</taxon>
        <taxon>Alphaproteobacteria</taxon>
        <taxon>Hyphomicrobiales</taxon>
        <taxon>Phyllobacteriaceae</taxon>
        <taxon>Nitratireductor</taxon>
    </lineage>
</organism>
<accession>K2NTS7</accession>
<dbReference type="EMBL" id="AMSI01000012">
    <property type="protein sequence ID" value="EKF41219.1"/>
    <property type="molecule type" value="Genomic_DNA"/>
</dbReference>
<gene>
    <name evidence="3" type="ORF">NA8A_17038</name>
</gene>
<evidence type="ECO:0000259" key="2">
    <source>
        <dbReference type="Pfam" id="PF04028"/>
    </source>
</evidence>